<organism evidence="33 34">
    <name type="scientific">Carassius auratus</name>
    <name type="common">Goldfish</name>
    <dbReference type="NCBI Taxonomy" id="7957"/>
    <lineage>
        <taxon>Eukaryota</taxon>
        <taxon>Metazoa</taxon>
        <taxon>Chordata</taxon>
        <taxon>Craniata</taxon>
        <taxon>Vertebrata</taxon>
        <taxon>Euteleostomi</taxon>
        <taxon>Actinopterygii</taxon>
        <taxon>Neopterygii</taxon>
        <taxon>Teleostei</taxon>
        <taxon>Ostariophysi</taxon>
        <taxon>Cypriniformes</taxon>
        <taxon>Cyprinidae</taxon>
        <taxon>Cyprininae</taxon>
        <taxon>Carassius</taxon>
    </lineage>
</organism>
<feature type="domain" description="Integrin beta subunit VWA" evidence="29">
    <location>
        <begin position="32"/>
        <end position="457"/>
    </location>
</feature>
<dbReference type="Gene3D" id="1.20.5.100">
    <property type="entry name" value="Cytochrome c1, transmembrane anchor, C-terminal"/>
    <property type="match status" value="1"/>
</dbReference>
<evidence type="ECO:0000259" key="30">
    <source>
        <dbReference type="SMART" id="SM00423"/>
    </source>
</evidence>
<feature type="disulfide bond" evidence="25">
    <location>
        <begin position="455"/>
        <end position="459"/>
    </location>
</feature>
<feature type="disulfide bond" evidence="25">
    <location>
        <begin position="630"/>
        <end position="639"/>
    </location>
</feature>
<keyword evidence="6" id="KW-1003">Cell membrane</keyword>
<evidence type="ECO:0000259" key="31">
    <source>
        <dbReference type="SMART" id="SM01241"/>
    </source>
</evidence>
<dbReference type="SUPFAM" id="SSF57196">
    <property type="entry name" value="EGF/Laminin"/>
    <property type="match status" value="2"/>
</dbReference>
<dbReference type="Pfam" id="PF18372">
    <property type="entry name" value="I-EGF_1"/>
    <property type="match status" value="1"/>
</dbReference>
<dbReference type="GeneID" id="113041497"/>
<keyword evidence="33" id="KW-1185">Reference proteome</keyword>
<dbReference type="Pfam" id="PF07965">
    <property type="entry name" value="Integrin_B_tail"/>
    <property type="match status" value="1"/>
</dbReference>
<dbReference type="Pfam" id="PF23105">
    <property type="entry name" value="EGF_integrin"/>
    <property type="match status" value="1"/>
</dbReference>
<dbReference type="SMART" id="SM01241">
    <property type="entry name" value="Integrin_b_cyt"/>
    <property type="match status" value="1"/>
</dbReference>
<evidence type="ECO:0000256" key="8">
    <source>
        <dbReference type="ARBA" id="ARBA00022541"/>
    </source>
</evidence>
<name>A0A6P6J6B7_CARAU</name>
<dbReference type="SUPFAM" id="SSF69179">
    <property type="entry name" value="Integrin domains"/>
    <property type="match status" value="2"/>
</dbReference>
<feature type="disulfide bond" evidence="25">
    <location>
        <begin position="656"/>
        <end position="681"/>
    </location>
</feature>
<evidence type="ECO:0000256" key="21">
    <source>
        <dbReference type="ARBA" id="ARBA00023157"/>
    </source>
</evidence>
<evidence type="ECO:0000256" key="22">
    <source>
        <dbReference type="ARBA" id="ARBA00023170"/>
    </source>
</evidence>
<keyword evidence="20 27" id="KW-0472">Membrane</keyword>
<dbReference type="GO" id="GO:0007160">
    <property type="term" value="P:cell-matrix adhesion"/>
    <property type="evidence" value="ECO:0007669"/>
    <property type="project" value="TreeGrafter"/>
</dbReference>
<keyword evidence="8" id="KW-0517">Myogenesis</keyword>
<feature type="disulfide bond" evidence="25">
    <location>
        <begin position="523"/>
        <end position="528"/>
    </location>
</feature>
<evidence type="ECO:0000259" key="29">
    <source>
        <dbReference type="SMART" id="SM00187"/>
    </source>
</evidence>
<dbReference type="Gene3D" id="3.30.1680.10">
    <property type="entry name" value="ligand-binding face of the semaphorins, domain 2"/>
    <property type="match status" value="1"/>
</dbReference>
<evidence type="ECO:0000259" key="32">
    <source>
        <dbReference type="SMART" id="SM01242"/>
    </source>
</evidence>
<feature type="disulfide bond" evidence="25">
    <location>
        <begin position="470"/>
        <end position="482"/>
    </location>
</feature>
<feature type="domain" description="Integrin beta subunit tail" evidence="32">
    <location>
        <begin position="630"/>
        <end position="710"/>
    </location>
</feature>
<feature type="disulfide bond" evidence="25">
    <location>
        <begin position="396"/>
        <end position="408"/>
    </location>
</feature>
<dbReference type="GO" id="GO:0033627">
    <property type="term" value="P:cell adhesion mediated by integrin"/>
    <property type="evidence" value="ECO:0007669"/>
    <property type="project" value="TreeGrafter"/>
</dbReference>
<feature type="disulfide bond" evidence="25">
    <location>
        <begin position="479"/>
        <end position="517"/>
    </location>
</feature>
<feature type="disulfide bond" evidence="25">
    <location>
        <begin position="623"/>
        <end position="626"/>
    </location>
</feature>
<dbReference type="PIRSF" id="PIRSF002512">
    <property type="entry name" value="Integrin_B"/>
    <property type="match status" value="1"/>
</dbReference>
<evidence type="ECO:0000256" key="10">
    <source>
        <dbReference type="ARBA" id="ARBA00022692"/>
    </source>
</evidence>
<evidence type="ECO:0000256" key="28">
    <source>
        <dbReference type="SAM" id="SignalP"/>
    </source>
</evidence>
<dbReference type="GO" id="GO:0007229">
    <property type="term" value="P:integrin-mediated signaling pathway"/>
    <property type="evidence" value="ECO:0007669"/>
    <property type="project" value="UniProtKB-KW"/>
</dbReference>
<feature type="disulfide bond" evidence="25">
    <location>
        <begin position="610"/>
        <end position="620"/>
    </location>
</feature>
<dbReference type="Proteomes" id="UP000515129">
    <property type="component" value="Chromosome 3"/>
</dbReference>
<dbReference type="InterPro" id="IPR016201">
    <property type="entry name" value="PSI"/>
</dbReference>
<feature type="disulfide bond" evidence="25">
    <location>
        <begin position="582"/>
        <end position="589"/>
    </location>
</feature>
<feature type="disulfide bond" evidence="25">
    <location>
        <begin position="36"/>
        <end position="72"/>
    </location>
</feature>
<dbReference type="GO" id="GO:0042470">
    <property type="term" value="C:melanosome"/>
    <property type="evidence" value="ECO:0007669"/>
    <property type="project" value="UniProtKB-SubCell"/>
</dbReference>
<feature type="domain" description="Integrin beta subunit cytoplasmic" evidence="31">
    <location>
        <begin position="734"/>
        <end position="780"/>
    </location>
</feature>
<feature type="disulfide bond" evidence="25">
    <location>
        <begin position="25"/>
        <end position="457"/>
    </location>
</feature>
<dbReference type="GO" id="GO:0008305">
    <property type="term" value="C:integrin complex"/>
    <property type="evidence" value="ECO:0007669"/>
    <property type="project" value="TreeGrafter"/>
</dbReference>
<dbReference type="SMART" id="SM01242">
    <property type="entry name" value="Integrin_B_tail"/>
    <property type="match status" value="1"/>
</dbReference>
<sequence length="780" mass="86076">MGLNLLEVWMPILLLISIAACSNICTSRGVRTCRECLSIHPSCAWCSQEVFGKGGSSLFRCGPRDGLLQSGCGVKFIEFPVSSMRILENVPLSDRAGGSDDITQIQPQKIHLTLRPDDSKKFTVTVKQTADYPVDLYYLMDMTNSMRDDLHKLQALGKDLVSALRVVTSNLRMGFGAFVDKPLAPYMYTYPEKVIQNPCYKFPESCPPQFGYRNVLSLTEQVERFTEEVKKQKVSRNRDDPEGGFDAIMQAVVCKDKIGWRPDASHLLIFTSDGKSHLALDARLAGIVQPHDGECHINNNNEYDKSTILDYPSLGMITDKLSENDINLIFAVAKYMIPLYSNYSELIPGSAVGTLSRDSGNVVHLILDAYAKIRSKVELELLGVPDELSLFINATCLDGKEIAGVRSCAGLKIGDMVSFSIEAKLHSCPKEKSRTFKVKPIGFKDILQVTVDFACGCDCQQSSIPASPSCHHGNGTLECGMCLCNPGRLGARCECSEDEYKPTQQDSCSPDTAALVCSGRGDCVCGQCVCRSTDFGKVWGPYCECDDFSCLHSKEQMCSGNGECICGTCHCSSWWSGESCDCSTHTDACMGSGGMLCSDRGHCLCGVCECTQPGAYGPTCEKCPTCPDACSIKKECVECKHYKRGDLYEKNCNHVCRDEIELVDKLVFHKKNCSYKDEDDCIQNFQYYEDASGKSFLYLVKEPECPRGSDVLVVTLSVAGAILLLGLAALLVWKLLITIHDRHEFAKFEEEKARARWEADNNPLYEGPASTFPNVAYRGR</sequence>
<feature type="disulfide bond" evidence="25">
    <location>
        <begin position="495"/>
        <end position="508"/>
    </location>
</feature>
<dbReference type="GO" id="GO:0045202">
    <property type="term" value="C:synapse"/>
    <property type="evidence" value="ECO:0007669"/>
    <property type="project" value="TreeGrafter"/>
</dbReference>
<feature type="disulfide bond" evidence="25">
    <location>
        <begin position="564"/>
        <end position="569"/>
    </location>
</feature>
<dbReference type="FunFam" id="3.30.1680.10:FF:000002">
    <property type="entry name" value="Integrin beta"/>
    <property type="match status" value="1"/>
</dbReference>
<evidence type="ECO:0000256" key="14">
    <source>
        <dbReference type="ARBA" id="ARBA00022837"/>
    </source>
</evidence>
<gene>
    <name evidence="34" type="primary">LOC113041497</name>
</gene>
<dbReference type="GO" id="GO:0016477">
    <property type="term" value="P:cell migration"/>
    <property type="evidence" value="ECO:0007669"/>
    <property type="project" value="TreeGrafter"/>
</dbReference>
<feature type="disulfide bond" evidence="25">
    <location>
        <begin position="605"/>
        <end position="652"/>
    </location>
</feature>
<dbReference type="InterPro" id="IPR040622">
    <property type="entry name" value="EGF_integrin_1"/>
</dbReference>
<keyword evidence="11" id="KW-0479">Metal-binding</keyword>
<dbReference type="FunFam" id="3.40.50.410:FF:000002">
    <property type="entry name" value="Integrin beta"/>
    <property type="match status" value="1"/>
</dbReference>
<dbReference type="SUPFAM" id="SSF69687">
    <property type="entry name" value="Integrin beta tail domain"/>
    <property type="match status" value="1"/>
</dbReference>
<comment type="similarity">
    <text evidence="5 26">Belongs to the integrin beta chain family.</text>
</comment>
<evidence type="ECO:0000313" key="33">
    <source>
        <dbReference type="Proteomes" id="UP000515129"/>
    </source>
</evidence>
<keyword evidence="16 26" id="KW-0130">Cell adhesion</keyword>
<dbReference type="InterPro" id="IPR015812">
    <property type="entry name" value="Integrin_bsu"/>
</dbReference>
<evidence type="ECO:0000256" key="11">
    <source>
        <dbReference type="ARBA" id="ARBA00022723"/>
    </source>
</evidence>
<dbReference type="FunFam" id="4.10.1240.30:FF:000001">
    <property type="entry name" value="Integrin beta"/>
    <property type="match status" value="1"/>
</dbReference>
<evidence type="ECO:0000256" key="5">
    <source>
        <dbReference type="ARBA" id="ARBA00007449"/>
    </source>
</evidence>
<dbReference type="InterPro" id="IPR012896">
    <property type="entry name" value="Integrin_bsu_tail"/>
</dbReference>
<evidence type="ECO:0000256" key="24">
    <source>
        <dbReference type="ARBA" id="ARBA00023273"/>
    </source>
</evidence>
<dbReference type="GO" id="GO:0009986">
    <property type="term" value="C:cell surface"/>
    <property type="evidence" value="ECO:0007669"/>
    <property type="project" value="TreeGrafter"/>
</dbReference>
<reference evidence="34" key="1">
    <citation type="submission" date="2025-08" db="UniProtKB">
        <authorList>
            <consortium name="RefSeq"/>
        </authorList>
    </citation>
    <scope>IDENTIFICATION</scope>
    <source>
        <strain evidence="34">Wakin</strain>
        <tissue evidence="34">Muscle</tissue>
    </source>
</reference>
<evidence type="ECO:0000256" key="3">
    <source>
        <dbReference type="ARBA" id="ARBA00004297"/>
    </source>
</evidence>
<evidence type="ECO:0000256" key="4">
    <source>
        <dbReference type="ARBA" id="ARBA00004510"/>
    </source>
</evidence>
<keyword evidence="12 28" id="KW-0732">Signal</keyword>
<dbReference type="GO" id="GO:0032587">
    <property type="term" value="C:ruffle membrane"/>
    <property type="evidence" value="ECO:0007669"/>
    <property type="project" value="UniProtKB-SubCell"/>
</dbReference>
<feature type="disulfide bond" evidence="25">
    <location>
        <begin position="571"/>
        <end position="580"/>
    </location>
</feature>
<keyword evidence="10 26" id="KW-0812">Transmembrane</keyword>
<dbReference type="InterPro" id="IPR014836">
    <property type="entry name" value="Integrin_bsu_cyt_dom"/>
</dbReference>
<dbReference type="AlphaFoldDB" id="A0A6P6J6B7"/>
<dbReference type="GO" id="GO:0005925">
    <property type="term" value="C:focal adhesion"/>
    <property type="evidence" value="ECO:0007669"/>
    <property type="project" value="TreeGrafter"/>
</dbReference>
<feature type="disulfide bond" evidence="25">
    <location>
        <begin position="636"/>
        <end position="705"/>
    </location>
</feature>
<dbReference type="PANTHER" id="PTHR10082:SF25">
    <property type="entry name" value="INTEGRIN BETA-3"/>
    <property type="match status" value="1"/>
</dbReference>
<feature type="disulfide bond" evidence="25">
    <location>
        <begin position="199"/>
        <end position="206"/>
    </location>
</feature>
<evidence type="ECO:0000256" key="1">
    <source>
        <dbReference type="ARBA" id="ARBA00004199"/>
    </source>
</evidence>
<evidence type="ECO:0000256" key="6">
    <source>
        <dbReference type="ARBA" id="ARBA00022475"/>
    </source>
</evidence>
<evidence type="ECO:0000256" key="13">
    <source>
        <dbReference type="ARBA" id="ARBA00022737"/>
    </source>
</evidence>
<keyword evidence="23" id="KW-0325">Glycoprotein</keyword>
<proteinExistence type="inferred from homology"/>
<evidence type="ECO:0000313" key="34">
    <source>
        <dbReference type="RefSeq" id="XP_026055875.1"/>
    </source>
</evidence>
<feature type="disulfide bond" evidence="25">
    <location>
        <begin position="566"/>
        <end position="597"/>
    </location>
</feature>
<evidence type="ECO:0000256" key="23">
    <source>
        <dbReference type="ARBA" id="ARBA00023180"/>
    </source>
</evidence>
<feature type="disulfide bond" evidence="25">
    <location>
        <begin position="545"/>
        <end position="550"/>
    </location>
</feature>
<evidence type="ECO:0000256" key="25">
    <source>
        <dbReference type="PIRSR" id="PIRSR002512-1"/>
    </source>
</evidence>
<dbReference type="GO" id="GO:0007517">
    <property type="term" value="P:muscle organ development"/>
    <property type="evidence" value="ECO:0007669"/>
    <property type="project" value="UniProtKB-KW"/>
</dbReference>
<dbReference type="Pfam" id="PF08725">
    <property type="entry name" value="Integrin_b_cyt"/>
    <property type="match status" value="1"/>
</dbReference>
<dbReference type="FunFam" id="1.20.5.100:FF:000002">
    <property type="entry name" value="Integrin beta"/>
    <property type="match status" value="1"/>
</dbReference>
<dbReference type="PRINTS" id="PR01186">
    <property type="entry name" value="INTEGRINB"/>
</dbReference>
<dbReference type="InterPro" id="IPR036349">
    <property type="entry name" value="Integrin_bsu_tail_dom_sf"/>
</dbReference>
<dbReference type="GO" id="GO:0070527">
    <property type="term" value="P:platelet aggregation"/>
    <property type="evidence" value="ECO:0007669"/>
    <property type="project" value="TreeGrafter"/>
</dbReference>
<feature type="domain" description="PSI" evidence="30">
    <location>
        <begin position="24"/>
        <end position="73"/>
    </location>
</feature>
<evidence type="ECO:0000256" key="16">
    <source>
        <dbReference type="ARBA" id="ARBA00022889"/>
    </source>
</evidence>
<dbReference type="SMART" id="SM00187">
    <property type="entry name" value="INB"/>
    <property type="match status" value="1"/>
</dbReference>
<dbReference type="GO" id="GO:0046872">
    <property type="term" value="F:metal ion binding"/>
    <property type="evidence" value="ECO:0007669"/>
    <property type="project" value="UniProtKB-KW"/>
</dbReference>
<dbReference type="Pfam" id="PF17205">
    <property type="entry name" value="PSI_integrin"/>
    <property type="match status" value="1"/>
</dbReference>
<evidence type="ECO:0000256" key="15">
    <source>
        <dbReference type="ARBA" id="ARBA00022842"/>
    </source>
</evidence>
<comment type="subcellular location">
    <subcellularLocation>
        <location evidence="26">Cell membrane</location>
        <topology evidence="26">Single-pass type I membrane protein</topology>
    </subcellularLocation>
    <subcellularLocation>
        <location evidence="3">Cell projection</location>
        <location evidence="3">Invadopodium membrane</location>
        <topology evidence="3">Single-pass type I membrane protein</topology>
    </subcellularLocation>
    <subcellularLocation>
        <location evidence="4">Cell projection</location>
        <location evidence="4">Lamellipodium</location>
    </subcellularLocation>
    <subcellularLocation>
        <location evidence="1">Cell projection</location>
        <location evidence="1">Ruffle membrane</location>
        <topology evidence="1">Single-pass type I membrane protein</topology>
    </subcellularLocation>
    <subcellularLocation>
        <location evidence="2">Melanosome</location>
    </subcellularLocation>
</comment>
<keyword evidence="15" id="KW-0460">Magnesium</keyword>
<dbReference type="GO" id="GO:0001968">
    <property type="term" value="F:fibronectin binding"/>
    <property type="evidence" value="ECO:0007669"/>
    <property type="project" value="TreeGrafter"/>
</dbReference>
<dbReference type="GO" id="GO:0070051">
    <property type="term" value="F:fibrinogen binding"/>
    <property type="evidence" value="ECO:0007669"/>
    <property type="project" value="TreeGrafter"/>
</dbReference>
<protein>
    <recommendedName>
        <fullName evidence="26">Integrin beta</fullName>
    </recommendedName>
</protein>
<dbReference type="InterPro" id="IPR036465">
    <property type="entry name" value="vWFA_dom_sf"/>
</dbReference>
<dbReference type="GO" id="GO:0030027">
    <property type="term" value="C:lamellipodium"/>
    <property type="evidence" value="ECO:0007669"/>
    <property type="project" value="UniProtKB-SubCell"/>
</dbReference>
<dbReference type="InterPro" id="IPR002369">
    <property type="entry name" value="Integrin_bsu_VWA"/>
</dbReference>
<keyword evidence="7" id="KW-0245">EGF-like domain</keyword>
<feature type="disulfide bond" evidence="25">
    <location>
        <begin position="254"/>
        <end position="295"/>
    </location>
</feature>
<evidence type="ECO:0000256" key="7">
    <source>
        <dbReference type="ARBA" id="ARBA00022536"/>
    </source>
</evidence>
<accession>A0A6P6J6B7</accession>
<dbReference type="Gene3D" id="3.40.50.410">
    <property type="entry name" value="von Willebrand factor, type A domain"/>
    <property type="match status" value="1"/>
</dbReference>
<keyword evidence="14" id="KW-0106">Calcium</keyword>
<dbReference type="PANTHER" id="PTHR10082">
    <property type="entry name" value="INTEGRIN BETA SUBUNIT"/>
    <property type="match status" value="1"/>
</dbReference>
<dbReference type="FunFam" id="2.10.25.10:FF:000075">
    <property type="entry name" value="Integrin beta"/>
    <property type="match status" value="1"/>
</dbReference>
<evidence type="ECO:0000256" key="12">
    <source>
        <dbReference type="ARBA" id="ARBA00022729"/>
    </source>
</evidence>
<dbReference type="SUPFAM" id="SSF103575">
    <property type="entry name" value="Plexin repeat"/>
    <property type="match status" value="1"/>
</dbReference>
<dbReference type="PROSITE" id="PS52047">
    <property type="entry name" value="I_EGF_2"/>
    <property type="match status" value="3"/>
</dbReference>
<evidence type="ECO:0000256" key="26">
    <source>
        <dbReference type="RuleBase" id="RU000633"/>
    </source>
</evidence>
<keyword evidence="22" id="KW-0675">Receptor</keyword>
<dbReference type="SUPFAM" id="SSF53300">
    <property type="entry name" value="vWA-like"/>
    <property type="match status" value="1"/>
</dbReference>
<dbReference type="InterPro" id="IPR033760">
    <property type="entry name" value="Integrin_beta_N"/>
</dbReference>
<evidence type="ECO:0000256" key="9">
    <source>
        <dbReference type="ARBA" id="ARBA00022553"/>
    </source>
</evidence>
<feature type="disulfide bond" evidence="25">
    <location>
        <begin position="603"/>
        <end position="608"/>
    </location>
</feature>
<feature type="transmembrane region" description="Helical" evidence="27">
    <location>
        <begin position="711"/>
        <end position="733"/>
    </location>
</feature>
<keyword evidence="18 27" id="KW-1133">Transmembrane helix</keyword>
<dbReference type="InterPro" id="IPR032695">
    <property type="entry name" value="Integrin_dom_sf"/>
</dbReference>
<feature type="disulfide bond" evidence="25">
    <location>
        <begin position="46"/>
        <end position="61"/>
    </location>
</feature>
<evidence type="ECO:0000256" key="2">
    <source>
        <dbReference type="ARBA" id="ARBA00004223"/>
    </source>
</evidence>
<feature type="signal peptide" evidence="28">
    <location>
        <begin position="1"/>
        <end position="21"/>
    </location>
</feature>
<keyword evidence="21 25" id="KW-1015">Disulfide bond</keyword>
<dbReference type="RefSeq" id="XP_026055875.1">
    <property type="nucleotide sequence ID" value="XM_026200090.1"/>
</dbReference>
<feature type="disulfide bond" evidence="25">
    <location>
        <begin position="33"/>
        <end position="43"/>
    </location>
</feature>
<feature type="disulfide bond" evidence="25">
    <location>
        <begin position="530"/>
        <end position="543"/>
    </location>
</feature>
<dbReference type="KEGG" id="caua:113041497"/>
<keyword evidence="13" id="KW-0677">Repeat</keyword>
<evidence type="ECO:0000256" key="19">
    <source>
        <dbReference type="ARBA" id="ARBA00023037"/>
    </source>
</evidence>
<dbReference type="FunFam" id="2.10.25.10:FF:000043">
    <property type="entry name" value="Integrin beta"/>
    <property type="match status" value="1"/>
</dbReference>
<dbReference type="Pfam" id="PF00362">
    <property type="entry name" value="Integrin_beta"/>
    <property type="match status" value="1"/>
</dbReference>
<keyword evidence="9" id="KW-0597">Phosphoprotein</keyword>
<keyword evidence="17" id="KW-0965">Cell junction</keyword>
<keyword evidence="19 26" id="KW-0401">Integrin</keyword>
<dbReference type="SMART" id="SM00423">
    <property type="entry name" value="PSI"/>
    <property type="match status" value="1"/>
</dbReference>
<feature type="chain" id="PRO_5028469577" description="Integrin beta" evidence="28">
    <location>
        <begin position="22"/>
        <end position="780"/>
    </location>
</feature>
<evidence type="ECO:0000256" key="20">
    <source>
        <dbReference type="ARBA" id="ARBA00023136"/>
    </source>
</evidence>
<evidence type="ECO:0000256" key="18">
    <source>
        <dbReference type="ARBA" id="ARBA00022989"/>
    </source>
</evidence>
<evidence type="ECO:0000256" key="17">
    <source>
        <dbReference type="ARBA" id="ARBA00022949"/>
    </source>
</evidence>
<dbReference type="OrthoDB" id="410592at2759"/>
<dbReference type="GO" id="GO:0005178">
    <property type="term" value="F:integrin binding"/>
    <property type="evidence" value="ECO:0007669"/>
    <property type="project" value="TreeGrafter"/>
</dbReference>
<feature type="disulfide bond" evidence="25">
    <location>
        <begin position="525"/>
        <end position="558"/>
    </location>
</feature>
<dbReference type="Gene3D" id="2.60.40.1510">
    <property type="entry name" value="ntegrin, alpha v. Chain A, domain 3"/>
    <property type="match status" value="1"/>
</dbReference>
<feature type="disulfide bond" evidence="25">
    <location>
        <begin position="428"/>
        <end position="673"/>
    </location>
</feature>
<keyword evidence="24" id="KW-0966">Cell projection</keyword>
<evidence type="ECO:0000256" key="27">
    <source>
        <dbReference type="SAM" id="Phobius"/>
    </source>
</evidence>
<dbReference type="Gene3D" id="4.10.1240.30">
    <property type="match status" value="1"/>
</dbReference>
<dbReference type="Gene3D" id="2.10.25.10">
    <property type="entry name" value="Laminin"/>
    <property type="match status" value="4"/>
</dbReference>
<feature type="disulfide bond" evidence="25">
    <location>
        <begin position="484"/>
        <end position="493"/>
    </location>
</feature>
<dbReference type="FunFam" id="2.10.25.10:FF:000076">
    <property type="entry name" value="Integrin beta"/>
    <property type="match status" value="1"/>
</dbReference>
<dbReference type="InterPro" id="IPR057073">
    <property type="entry name" value="EGF_integrin_2"/>
</dbReference>